<evidence type="ECO:0000313" key="2">
    <source>
        <dbReference type="EMBL" id="QMV63108.1"/>
    </source>
</evidence>
<dbReference type="Proteomes" id="UP000515276">
    <property type="component" value="Chromosome"/>
</dbReference>
<dbReference type="RefSeq" id="WP_182369041.1">
    <property type="nucleotide sequence ID" value="NZ_CP059139.1"/>
</dbReference>
<accession>A0A7G5DMY3</accession>
<keyword evidence="3" id="KW-1185">Reference proteome</keyword>
<sequence>MLELWFPELNQSNLYIASIFSTFLLGGTFLLATLVYFFQAIKQRWIGPNPLVLESENEDPVEK</sequence>
<evidence type="ECO:0000313" key="3">
    <source>
        <dbReference type="Proteomes" id="UP000515276"/>
    </source>
</evidence>
<feature type="transmembrane region" description="Helical" evidence="1">
    <location>
        <begin position="14"/>
        <end position="38"/>
    </location>
</feature>
<keyword evidence="1" id="KW-0812">Transmembrane</keyword>
<name>A0A7G5DMY3_9PSED</name>
<keyword evidence="1" id="KW-0472">Membrane</keyword>
<gene>
    <name evidence="2" type="ORF">HS968_24330</name>
</gene>
<keyword evidence="1" id="KW-1133">Transmembrane helix</keyword>
<evidence type="ECO:0000256" key="1">
    <source>
        <dbReference type="SAM" id="Phobius"/>
    </source>
</evidence>
<dbReference type="AlphaFoldDB" id="A0A7G5DMY3"/>
<organism evidence="2 3">
    <name type="scientific">Pseudomonas berkeleyensis</name>
    <dbReference type="NCBI Taxonomy" id="2726956"/>
    <lineage>
        <taxon>Bacteria</taxon>
        <taxon>Pseudomonadati</taxon>
        <taxon>Pseudomonadota</taxon>
        <taxon>Gammaproteobacteria</taxon>
        <taxon>Pseudomonadales</taxon>
        <taxon>Pseudomonadaceae</taxon>
        <taxon>Pseudomonas</taxon>
    </lineage>
</organism>
<proteinExistence type="predicted"/>
<dbReference type="EMBL" id="CP059139">
    <property type="protein sequence ID" value="QMV63108.1"/>
    <property type="molecule type" value="Genomic_DNA"/>
</dbReference>
<reference evidence="2 3" key="1">
    <citation type="journal article" date="2020" name="G3 (Bethesda)">
        <title>CeMbio - The Caenorhabditis elegans Microbiome Resource.</title>
        <authorList>
            <person name="Dirksen P."/>
            <person name="Assie A."/>
            <person name="Zimmermann J."/>
            <person name="Zhang F."/>
            <person name="Tietje A.M."/>
            <person name="Marsh S.A."/>
            <person name="Felix M.A."/>
            <person name="Shapira M."/>
            <person name="Kaleta C."/>
            <person name="Schulenburg H."/>
            <person name="Samuel B."/>
        </authorList>
    </citation>
    <scope>NUCLEOTIDE SEQUENCE [LARGE SCALE GENOMIC DNA]</scope>
    <source>
        <strain evidence="2 3">MSPm1</strain>
    </source>
</reference>
<protein>
    <submittedName>
        <fullName evidence="2">Uncharacterized protein</fullName>
    </submittedName>
</protein>